<dbReference type="Proteomes" id="UP001156703">
    <property type="component" value="Unassembled WGS sequence"/>
</dbReference>
<dbReference type="InterPro" id="IPR050126">
    <property type="entry name" value="Ap4A_hydrolase"/>
</dbReference>
<dbReference type="InterPro" id="IPR004843">
    <property type="entry name" value="Calcineurin-like_PHP"/>
</dbReference>
<dbReference type="InterPro" id="IPR029052">
    <property type="entry name" value="Metallo-depent_PP-like"/>
</dbReference>
<feature type="domain" description="Calcineurin-like phosphoesterase" evidence="1">
    <location>
        <begin position="22"/>
        <end position="212"/>
    </location>
</feature>
<organism evidence="2 3">
    <name type="scientific">Sphingomonas astaxanthinifaciens DSM 22298</name>
    <dbReference type="NCBI Taxonomy" id="1123267"/>
    <lineage>
        <taxon>Bacteria</taxon>
        <taxon>Pseudomonadati</taxon>
        <taxon>Pseudomonadota</taxon>
        <taxon>Alphaproteobacteria</taxon>
        <taxon>Sphingomonadales</taxon>
        <taxon>Sphingomonadaceae</taxon>
        <taxon>Sphingomonas</taxon>
    </lineage>
</organism>
<dbReference type="SUPFAM" id="SSF56300">
    <property type="entry name" value="Metallo-dependent phosphatases"/>
    <property type="match status" value="1"/>
</dbReference>
<dbReference type="EMBL" id="BSOO01000005">
    <property type="protein sequence ID" value="GLR47030.1"/>
    <property type="molecule type" value="Genomic_DNA"/>
</dbReference>
<gene>
    <name evidence="2" type="ORF">GCM10007925_07410</name>
</gene>
<sequence>MVRRFFSSAPPRPRGMKGWRAYAVGDVHGCLDLLDKLLDEIVADHQARPNAKGLIVFLGDLIDRGPRSAGVIERLRTLALPGFQVVAIAGNHEEVLLRILDGQADQLAGWLRFGGAETLRSYGADASEIGKLAPADARARITSAIPHAHRDYLAACADSLRFGDYLFVHAGIRPGVAVEQQDLHDLRWIREPFLSDRRDHGVVVVHGHTISEAVEEVGSRIGIDTGAYQTGRLTALGIEGDRRWLIDTVDGFHESETLDV</sequence>
<name>A0ABQ5Z5W5_9SPHN</name>
<evidence type="ECO:0000313" key="2">
    <source>
        <dbReference type="EMBL" id="GLR47030.1"/>
    </source>
</evidence>
<proteinExistence type="predicted"/>
<comment type="caution">
    <text evidence="2">The sequence shown here is derived from an EMBL/GenBank/DDBJ whole genome shotgun (WGS) entry which is preliminary data.</text>
</comment>
<evidence type="ECO:0000259" key="1">
    <source>
        <dbReference type="Pfam" id="PF00149"/>
    </source>
</evidence>
<dbReference type="PANTHER" id="PTHR42850">
    <property type="entry name" value="METALLOPHOSPHOESTERASE"/>
    <property type="match status" value="1"/>
</dbReference>
<dbReference type="Gene3D" id="3.60.21.10">
    <property type="match status" value="1"/>
</dbReference>
<keyword evidence="3" id="KW-1185">Reference proteome</keyword>
<dbReference type="PANTHER" id="PTHR42850:SF4">
    <property type="entry name" value="ZINC-DEPENDENT ENDOPOLYPHOSPHATASE"/>
    <property type="match status" value="1"/>
</dbReference>
<protein>
    <submittedName>
        <fullName evidence="2">Metallophosphoesterase</fullName>
    </submittedName>
</protein>
<reference evidence="3" key="1">
    <citation type="journal article" date="2019" name="Int. J. Syst. Evol. Microbiol.">
        <title>The Global Catalogue of Microorganisms (GCM) 10K type strain sequencing project: providing services to taxonomists for standard genome sequencing and annotation.</title>
        <authorList>
            <consortium name="The Broad Institute Genomics Platform"/>
            <consortium name="The Broad Institute Genome Sequencing Center for Infectious Disease"/>
            <person name="Wu L."/>
            <person name="Ma J."/>
        </authorList>
    </citation>
    <scope>NUCLEOTIDE SEQUENCE [LARGE SCALE GENOMIC DNA]</scope>
    <source>
        <strain evidence="3">NBRC 102146</strain>
    </source>
</reference>
<dbReference type="Pfam" id="PF00149">
    <property type="entry name" value="Metallophos"/>
    <property type="match status" value="1"/>
</dbReference>
<accession>A0ABQ5Z5W5</accession>
<evidence type="ECO:0000313" key="3">
    <source>
        <dbReference type="Proteomes" id="UP001156703"/>
    </source>
</evidence>